<reference evidence="1 2" key="1">
    <citation type="journal article" date="2011" name="BMC Genomics">
        <title>Insight into cross-talk between intra-amoebal pathogens.</title>
        <authorList>
            <person name="Gimenez G."/>
            <person name="Bertelli C."/>
            <person name="Moliner C."/>
            <person name="Robert C."/>
            <person name="Raoult D."/>
            <person name="Fournier P.E."/>
            <person name="Greub G."/>
        </authorList>
    </citation>
    <scope>NUCLEOTIDE SEQUENCE [LARGE SCALE GENOMIC DNA]</scope>
    <source>
        <strain evidence="1 2">LLAP12</strain>
    </source>
</reference>
<dbReference type="STRING" id="658187.LDG_7360"/>
<gene>
    <name evidence="1" type="ORF">LDG_7360</name>
</gene>
<name>G9EQ17_9GAMM</name>
<organism evidence="1 2">
    <name type="scientific">Legionella drancourtii LLAP12</name>
    <dbReference type="NCBI Taxonomy" id="658187"/>
    <lineage>
        <taxon>Bacteria</taxon>
        <taxon>Pseudomonadati</taxon>
        <taxon>Pseudomonadota</taxon>
        <taxon>Gammaproteobacteria</taxon>
        <taxon>Legionellales</taxon>
        <taxon>Legionellaceae</taxon>
        <taxon>Legionella</taxon>
    </lineage>
</organism>
<accession>G9EQ17</accession>
<proteinExistence type="predicted"/>
<dbReference type="InParanoid" id="G9EQ17"/>
<dbReference type="HOGENOM" id="CLU_3329478_0_0_6"/>
<dbReference type="AlphaFoldDB" id="G9EQ17"/>
<evidence type="ECO:0000313" key="1">
    <source>
        <dbReference type="EMBL" id="EHL30592.1"/>
    </source>
</evidence>
<dbReference type="Proteomes" id="UP000002770">
    <property type="component" value="Unassembled WGS sequence"/>
</dbReference>
<sequence length="38" mass="4453">MVRKNQPVLAQSSEMAIDPRREKIALQKFFCYCFASFV</sequence>
<keyword evidence="2" id="KW-1185">Reference proteome</keyword>
<evidence type="ECO:0000313" key="2">
    <source>
        <dbReference type="Proteomes" id="UP000002770"/>
    </source>
</evidence>
<protein>
    <submittedName>
        <fullName evidence="1">Uncharacterized protein</fullName>
    </submittedName>
</protein>
<dbReference type="EMBL" id="JH413828">
    <property type="protein sequence ID" value="EHL30592.1"/>
    <property type="molecule type" value="Genomic_DNA"/>
</dbReference>